<sequence>MASGDVKRMFGIKSRKLLYKSVPNWSAQVTDRSVDVECGISTNVDEARRVLKESGLPIISADDLADAAEKAVAALK</sequence>
<gene>
    <name evidence="1" type="primary">Acey_s0579.g243</name>
    <name evidence="1" type="ORF">Y032_0579g243</name>
</gene>
<reference evidence="2" key="1">
    <citation type="journal article" date="2015" name="Nat. Genet.">
        <title>The genome and transcriptome of the zoonotic hookworm Ancylostoma ceylanicum identify infection-specific gene families.</title>
        <authorList>
            <person name="Schwarz E.M."/>
            <person name="Hu Y."/>
            <person name="Antoshechkin I."/>
            <person name="Miller M.M."/>
            <person name="Sternberg P.W."/>
            <person name="Aroian R.V."/>
        </authorList>
    </citation>
    <scope>NUCLEOTIDE SEQUENCE</scope>
    <source>
        <strain evidence="2">HY135</strain>
    </source>
</reference>
<dbReference type="Proteomes" id="UP000024635">
    <property type="component" value="Unassembled WGS sequence"/>
</dbReference>
<dbReference type="InterPro" id="IPR016102">
    <property type="entry name" value="Succinyl-CoA_synth-like"/>
</dbReference>
<comment type="caution">
    <text evidence="1">The sequence shown here is derived from an EMBL/GenBank/DDBJ whole genome shotgun (WGS) entry which is preliminary data.</text>
</comment>
<dbReference type="Gene3D" id="3.40.50.261">
    <property type="entry name" value="Succinyl-CoA synthetase domains"/>
    <property type="match status" value="1"/>
</dbReference>
<dbReference type="SUPFAM" id="SSF52210">
    <property type="entry name" value="Succinyl-CoA synthetase domains"/>
    <property type="match status" value="1"/>
</dbReference>
<name>A0A016WNL3_9BILA</name>
<dbReference type="AlphaFoldDB" id="A0A016WNL3"/>
<evidence type="ECO:0000313" key="1">
    <source>
        <dbReference type="EMBL" id="EYC41186.1"/>
    </source>
</evidence>
<organism evidence="1 2">
    <name type="scientific">Ancylostoma ceylanicum</name>
    <dbReference type="NCBI Taxonomy" id="53326"/>
    <lineage>
        <taxon>Eukaryota</taxon>
        <taxon>Metazoa</taxon>
        <taxon>Ecdysozoa</taxon>
        <taxon>Nematoda</taxon>
        <taxon>Chromadorea</taxon>
        <taxon>Rhabditida</taxon>
        <taxon>Rhabditina</taxon>
        <taxon>Rhabditomorpha</taxon>
        <taxon>Strongyloidea</taxon>
        <taxon>Ancylostomatidae</taxon>
        <taxon>Ancylostomatinae</taxon>
        <taxon>Ancylostoma</taxon>
    </lineage>
</organism>
<proteinExistence type="predicted"/>
<evidence type="ECO:0000313" key="2">
    <source>
        <dbReference type="Proteomes" id="UP000024635"/>
    </source>
</evidence>
<dbReference type="EMBL" id="JARK01000179">
    <property type="protein sequence ID" value="EYC41186.1"/>
    <property type="molecule type" value="Genomic_DNA"/>
</dbReference>
<protein>
    <submittedName>
        <fullName evidence="1">Uncharacterized protein</fullName>
    </submittedName>
</protein>
<accession>A0A016WNL3</accession>
<keyword evidence="2" id="KW-1185">Reference proteome</keyword>
<dbReference type="STRING" id="53326.A0A016WNL3"/>